<accession>A0A3S5BRS0</accession>
<gene>
    <name evidence="1" type="ORF">PXEA_LOCUS30099</name>
</gene>
<reference evidence="1" key="1">
    <citation type="submission" date="2018-11" db="EMBL/GenBank/DDBJ databases">
        <authorList>
            <consortium name="Pathogen Informatics"/>
        </authorList>
    </citation>
    <scope>NUCLEOTIDE SEQUENCE</scope>
</reference>
<keyword evidence="2" id="KW-1185">Reference proteome</keyword>
<dbReference type="AlphaFoldDB" id="A0A3S5BRS0"/>
<protein>
    <recommendedName>
        <fullName evidence="3">GIY-YIG domain-containing protein</fullName>
    </recommendedName>
</protein>
<evidence type="ECO:0008006" key="3">
    <source>
        <dbReference type="Google" id="ProtNLM"/>
    </source>
</evidence>
<organism evidence="1 2">
    <name type="scientific">Protopolystoma xenopodis</name>
    <dbReference type="NCBI Taxonomy" id="117903"/>
    <lineage>
        <taxon>Eukaryota</taxon>
        <taxon>Metazoa</taxon>
        <taxon>Spiralia</taxon>
        <taxon>Lophotrochozoa</taxon>
        <taxon>Platyhelminthes</taxon>
        <taxon>Monogenea</taxon>
        <taxon>Polyopisthocotylea</taxon>
        <taxon>Polystomatidea</taxon>
        <taxon>Polystomatidae</taxon>
        <taxon>Protopolystoma</taxon>
    </lineage>
</organism>
<dbReference type="Proteomes" id="UP000784294">
    <property type="component" value="Unassembled WGS sequence"/>
</dbReference>
<proteinExistence type="predicted"/>
<sequence length="270" mass="30753">MGRWVRFQSFCLTDFTRFQPQRTFTPIAVSQDFSSTYKVVLSSKRKGSYSHACGYWALLANILSSIQPVYPEQIVDIYLWSPAASKVAYAEDTKRNHVPMRQIRTEDKSRISQSKVEATKGNGRCDEATLVLRRMARLTNAVDYDASKASGNVPSTRSDFGNDQAYYELRTWCIPLGLPANMTKVITKEKKTLFTSLPMQHEKTEKLDCSGVYRIKCGNCEQKYIGGTGRKIGLRIKEHQRLCRNMNMEGSEIAKQIARTGHEIDRKLTE</sequence>
<comment type="caution">
    <text evidence="1">The sequence shown here is derived from an EMBL/GenBank/DDBJ whole genome shotgun (WGS) entry which is preliminary data.</text>
</comment>
<evidence type="ECO:0000313" key="1">
    <source>
        <dbReference type="EMBL" id="VEL36659.1"/>
    </source>
</evidence>
<name>A0A3S5BRS0_9PLAT</name>
<evidence type="ECO:0000313" key="2">
    <source>
        <dbReference type="Proteomes" id="UP000784294"/>
    </source>
</evidence>
<feature type="non-terminal residue" evidence="1">
    <location>
        <position position="1"/>
    </location>
</feature>
<dbReference type="EMBL" id="CAAALY010252831">
    <property type="protein sequence ID" value="VEL36659.1"/>
    <property type="molecule type" value="Genomic_DNA"/>
</dbReference>